<dbReference type="InterPro" id="IPR003362">
    <property type="entry name" value="Bact_transf"/>
</dbReference>
<evidence type="ECO:0000313" key="11">
    <source>
        <dbReference type="EMBL" id="PZQ44105.1"/>
    </source>
</evidence>
<feature type="transmembrane region" description="Helical" evidence="9">
    <location>
        <begin position="94"/>
        <end position="112"/>
    </location>
</feature>
<protein>
    <recommendedName>
        <fullName evidence="10">Bacterial sugar transferase domain-containing protein</fullName>
    </recommendedName>
</protein>
<dbReference type="InterPro" id="IPR017475">
    <property type="entry name" value="EPS_sugar_tfrase"/>
</dbReference>
<organism evidence="11 12">
    <name type="scientific">Micavibrio aeruginosavorus</name>
    <dbReference type="NCBI Taxonomy" id="349221"/>
    <lineage>
        <taxon>Bacteria</taxon>
        <taxon>Pseudomonadati</taxon>
        <taxon>Bdellovibrionota</taxon>
        <taxon>Bdellovibrionia</taxon>
        <taxon>Bdellovibrionales</taxon>
        <taxon>Pseudobdellovibrionaceae</taxon>
        <taxon>Micavibrio</taxon>
    </lineage>
</organism>
<evidence type="ECO:0000256" key="2">
    <source>
        <dbReference type="ARBA" id="ARBA00004236"/>
    </source>
</evidence>
<evidence type="ECO:0000256" key="4">
    <source>
        <dbReference type="ARBA" id="ARBA00022475"/>
    </source>
</evidence>
<evidence type="ECO:0000256" key="7">
    <source>
        <dbReference type="ARBA" id="ARBA00022989"/>
    </source>
</evidence>
<evidence type="ECO:0000313" key="12">
    <source>
        <dbReference type="Proteomes" id="UP000249417"/>
    </source>
</evidence>
<dbReference type="Proteomes" id="UP000249417">
    <property type="component" value="Unassembled WGS sequence"/>
</dbReference>
<dbReference type="AlphaFoldDB" id="A0A2W5MZN9"/>
<gene>
    <name evidence="11" type="ORF">DI551_10820</name>
</gene>
<dbReference type="GO" id="GO:0005886">
    <property type="term" value="C:plasma membrane"/>
    <property type="evidence" value="ECO:0007669"/>
    <property type="project" value="UniProtKB-SubCell"/>
</dbReference>
<evidence type="ECO:0000256" key="5">
    <source>
        <dbReference type="ARBA" id="ARBA00022679"/>
    </source>
</evidence>
<feature type="transmembrane region" description="Helical" evidence="9">
    <location>
        <begin position="63"/>
        <end position="82"/>
    </location>
</feature>
<dbReference type="PANTHER" id="PTHR30576:SF4">
    <property type="entry name" value="UNDECAPRENYL-PHOSPHATE GALACTOSE PHOSPHOTRANSFERASE"/>
    <property type="match status" value="1"/>
</dbReference>
<proteinExistence type="inferred from homology"/>
<evidence type="ECO:0000256" key="3">
    <source>
        <dbReference type="ARBA" id="ARBA00006464"/>
    </source>
</evidence>
<accession>A0A2W5MZN9</accession>
<name>A0A2W5MZN9_9BACT</name>
<evidence type="ECO:0000256" key="9">
    <source>
        <dbReference type="SAM" id="Phobius"/>
    </source>
</evidence>
<feature type="transmembrane region" description="Helical" evidence="9">
    <location>
        <begin position="118"/>
        <end position="139"/>
    </location>
</feature>
<dbReference type="GO" id="GO:0016780">
    <property type="term" value="F:phosphotransferase activity, for other substituted phosphate groups"/>
    <property type="evidence" value="ECO:0007669"/>
    <property type="project" value="TreeGrafter"/>
</dbReference>
<sequence>MTAYQKVAKRQVPRQLGVILFLFDVAMLFLGFAITVQISGFLVSLSSTFDWAGEFHHFDTRRYYYFFLCICVLGRFATRGHYSRRLPWLGQVEGILKTLCFAALFDCFNFYFLDHHSFPLLILLNWGLCALLVVSGRYASISLVSHSKNWRLPIVLVGDSRMVMDSFYAFHADGLTGYEVKVVLLTGSDDPNFDMSFLPKSHHYVELRKDVDQFSKFIQDNTQYYYIFNMDELRGPRGESYMSALELSQVEYGVIPHTKTLDVYGMEPHYFFGNDIMILHRRDKIRSPSGSFIKRFIDIAVSGMAVLVLGVLTAIVWTVKKIEKSDMPIFYGGKRVGMKGKMFSCWKFNTMRKDADAILNDMLAKDPAMRAEWDKFQKLKNDPRVDSKISQLLRKTSLDELPQLWNVFVGDMSLVGPRPILESQKAEYGDMIKQYYAVRPGLTGLWQVSGRNETSFNQRIYWDGWYIRNWSLWYDIVIIFKTVRVLITGSGAY</sequence>
<evidence type="ECO:0000256" key="8">
    <source>
        <dbReference type="ARBA" id="ARBA00023136"/>
    </source>
</evidence>
<keyword evidence="5" id="KW-0808">Transferase</keyword>
<feature type="transmembrane region" description="Helical" evidence="9">
    <location>
        <begin position="21"/>
        <end position="43"/>
    </location>
</feature>
<dbReference type="Pfam" id="PF02397">
    <property type="entry name" value="Bac_transf"/>
    <property type="match status" value="1"/>
</dbReference>
<comment type="similarity">
    <text evidence="3">Belongs to the bacterial sugar transferase family.</text>
</comment>
<reference evidence="11 12" key="1">
    <citation type="submission" date="2017-08" db="EMBL/GenBank/DDBJ databases">
        <title>Infants hospitalized years apart are colonized by the same room-sourced microbial strains.</title>
        <authorList>
            <person name="Brooks B."/>
            <person name="Olm M.R."/>
            <person name="Firek B.A."/>
            <person name="Baker R."/>
            <person name="Thomas B.C."/>
            <person name="Morowitz M.J."/>
            <person name="Banfield J.F."/>
        </authorList>
    </citation>
    <scope>NUCLEOTIDE SEQUENCE [LARGE SCALE GENOMIC DNA]</scope>
    <source>
        <strain evidence="11">S2_005_002_R2_29</strain>
    </source>
</reference>
<keyword evidence="6 9" id="KW-0812">Transmembrane</keyword>
<dbReference type="EMBL" id="QFQB01000110">
    <property type="protein sequence ID" value="PZQ44105.1"/>
    <property type="molecule type" value="Genomic_DNA"/>
</dbReference>
<feature type="transmembrane region" description="Helical" evidence="9">
    <location>
        <begin position="296"/>
        <end position="319"/>
    </location>
</feature>
<comment type="subcellular location">
    <subcellularLocation>
        <location evidence="2">Cell membrane</location>
    </subcellularLocation>
    <subcellularLocation>
        <location evidence="1">Membrane</location>
        <topology evidence="1">Multi-pass membrane protein</topology>
    </subcellularLocation>
</comment>
<evidence type="ECO:0000256" key="6">
    <source>
        <dbReference type="ARBA" id="ARBA00022692"/>
    </source>
</evidence>
<keyword evidence="8 9" id="KW-0472">Membrane</keyword>
<dbReference type="PANTHER" id="PTHR30576">
    <property type="entry name" value="COLANIC BIOSYNTHESIS UDP-GLUCOSE LIPID CARRIER TRANSFERASE"/>
    <property type="match status" value="1"/>
</dbReference>
<comment type="caution">
    <text evidence="11">The sequence shown here is derived from an EMBL/GenBank/DDBJ whole genome shotgun (WGS) entry which is preliminary data.</text>
</comment>
<dbReference type="NCBIfam" id="TIGR03025">
    <property type="entry name" value="EPS_sugtrans"/>
    <property type="match status" value="1"/>
</dbReference>
<evidence type="ECO:0000259" key="10">
    <source>
        <dbReference type="Pfam" id="PF02397"/>
    </source>
</evidence>
<evidence type="ECO:0000256" key="1">
    <source>
        <dbReference type="ARBA" id="ARBA00004141"/>
    </source>
</evidence>
<keyword evidence="7 9" id="KW-1133">Transmembrane helix</keyword>
<keyword evidence="4" id="KW-1003">Cell membrane</keyword>
<feature type="domain" description="Bacterial sugar transferase" evidence="10">
    <location>
        <begin position="294"/>
        <end position="487"/>
    </location>
</feature>